<protein>
    <recommendedName>
        <fullName evidence="3">Alpha-1,2-fucosyltransferase</fullName>
    </recommendedName>
</protein>
<reference evidence="1 2" key="1">
    <citation type="submission" date="2023-04" db="EMBL/GenBank/DDBJ databases">
        <title>A novel bacteria isolated from coastal sediment.</title>
        <authorList>
            <person name="Liu X.-J."/>
            <person name="Du Z.-J."/>
        </authorList>
    </citation>
    <scope>NUCLEOTIDE SEQUENCE [LARGE SCALE GENOMIC DNA]</scope>
    <source>
        <strain evidence="1 2">SDUM461004</strain>
    </source>
</reference>
<dbReference type="EMBL" id="JARXIC010000038">
    <property type="protein sequence ID" value="MDQ8195937.1"/>
    <property type="molecule type" value="Genomic_DNA"/>
</dbReference>
<sequence length="332" mass="39059">MKLTKEKLKRKLNGYFVRYTSKLSFYQYFYQAKWHAVLNRCSGADEPQPVQQYFTARPNPGAGIGHQLANWMAGYYYSKHFNLTFAHIPFPDPRWEDLLALGVAETQFEALLQTKSHKKVSLPKFKSPAEVEAIIRSYAGKKVIFVAERDQFLEELPLVQKDIQAKFHTRHPQPELTFEKETLNIALHIRRGDIVNNGQAIDHLSARFQAVDYFERILQQIIDVSQSNKIRVYLFSQGTKEEFKKLEVIHPLEYCLDMDPYQSFLHMAFANILVTSKSSFSYKPALLNRNLKIAPRDFWHSYPETDDWVLIDNQEMKLDHLRERIRTHIYNR</sequence>
<evidence type="ECO:0008006" key="3">
    <source>
        <dbReference type="Google" id="ProtNLM"/>
    </source>
</evidence>
<comment type="caution">
    <text evidence="1">The sequence shown here is derived from an EMBL/GenBank/DDBJ whole genome shotgun (WGS) entry which is preliminary data.</text>
</comment>
<dbReference type="Proteomes" id="UP001243717">
    <property type="component" value="Unassembled WGS sequence"/>
</dbReference>
<organism evidence="1 2">
    <name type="scientific">Thalassobacterium sedimentorum</name>
    <dbReference type="NCBI Taxonomy" id="3041258"/>
    <lineage>
        <taxon>Bacteria</taxon>
        <taxon>Pseudomonadati</taxon>
        <taxon>Verrucomicrobiota</taxon>
        <taxon>Opitutia</taxon>
        <taxon>Puniceicoccales</taxon>
        <taxon>Coraliomargaritaceae</taxon>
        <taxon>Thalassobacterium</taxon>
    </lineage>
</organism>
<dbReference type="RefSeq" id="WP_308986382.1">
    <property type="nucleotide sequence ID" value="NZ_JARXIC010000038.1"/>
</dbReference>
<name>A0ABU1AMK7_9BACT</name>
<accession>A0ABU1AMK7</accession>
<gene>
    <name evidence="1" type="ORF">QEH59_15995</name>
</gene>
<keyword evidence="2" id="KW-1185">Reference proteome</keyword>
<evidence type="ECO:0000313" key="1">
    <source>
        <dbReference type="EMBL" id="MDQ8195937.1"/>
    </source>
</evidence>
<evidence type="ECO:0000313" key="2">
    <source>
        <dbReference type="Proteomes" id="UP001243717"/>
    </source>
</evidence>
<proteinExistence type="predicted"/>